<accession>A0AAU0F4I8</accession>
<sequence>MQRYKFFRSGAKNGSFFCEGLACVLGQNQMCYLCGWLKIVFKKFALAKKNGVGQRVGFLAVR</sequence>
<name>A0AAU0F4I8_9FLAO</name>
<dbReference type="KEGG" id="bpor:BPO_1046"/>
<dbReference type="AlphaFoldDB" id="A0AAU0F4I8"/>
<reference evidence="1" key="1">
    <citation type="submission" date="2023-10" db="EMBL/GenBank/DDBJ databases">
        <title>Characterization and whole genome sequencing of a novel strain of Bergeyella porcorum QD2021 isolated from pig.</title>
        <authorList>
            <person name="Liu G."/>
            <person name="Chen C."/>
            <person name="Han X."/>
        </authorList>
    </citation>
    <scope>NUCLEOTIDE SEQUENCE</scope>
    <source>
        <strain evidence="1">QD2021</strain>
    </source>
</reference>
<dbReference type="EMBL" id="CP136426">
    <property type="protein sequence ID" value="WOC51693.1"/>
    <property type="molecule type" value="Genomic_DNA"/>
</dbReference>
<protein>
    <submittedName>
        <fullName evidence="1">Uncharacterized protein</fullName>
    </submittedName>
</protein>
<dbReference type="Proteomes" id="UP001432059">
    <property type="component" value="Chromosome"/>
</dbReference>
<keyword evidence="2" id="KW-1185">Reference proteome</keyword>
<evidence type="ECO:0000313" key="2">
    <source>
        <dbReference type="Proteomes" id="UP001432059"/>
    </source>
</evidence>
<organism evidence="1 2">
    <name type="scientific">Bergeyella porcorum</name>
    <dbReference type="NCBI Taxonomy" id="1735111"/>
    <lineage>
        <taxon>Bacteria</taxon>
        <taxon>Pseudomonadati</taxon>
        <taxon>Bacteroidota</taxon>
        <taxon>Flavobacteriia</taxon>
        <taxon>Flavobacteriales</taxon>
        <taxon>Weeksellaceae</taxon>
        <taxon>Bergeyella</taxon>
    </lineage>
</organism>
<gene>
    <name evidence="1" type="ORF">BPO_1046</name>
</gene>
<proteinExistence type="predicted"/>
<evidence type="ECO:0000313" key="1">
    <source>
        <dbReference type="EMBL" id="WOC51693.1"/>
    </source>
</evidence>